<keyword evidence="3" id="KW-0863">Zinc-finger</keyword>
<dbReference type="PANTHER" id="PTHR10876">
    <property type="entry name" value="ZINC FINGER PROTEIN ZPR1"/>
    <property type="match status" value="1"/>
</dbReference>
<dbReference type="InterPro" id="IPR042452">
    <property type="entry name" value="ZPR1_Znf1/2"/>
</dbReference>
<organism evidence="7 8">
    <name type="scientific">Coccomyxa subellipsoidea (strain C-169)</name>
    <name type="common">Green microalga</name>
    <dbReference type="NCBI Taxonomy" id="574566"/>
    <lineage>
        <taxon>Eukaryota</taxon>
        <taxon>Viridiplantae</taxon>
        <taxon>Chlorophyta</taxon>
        <taxon>core chlorophytes</taxon>
        <taxon>Trebouxiophyceae</taxon>
        <taxon>Trebouxiophyceae incertae sedis</taxon>
        <taxon>Coccomyxaceae</taxon>
        <taxon>Coccomyxa</taxon>
        <taxon>Coccomyxa subellipsoidea</taxon>
    </lineage>
</organism>
<sequence length="498" mass="53726">MADPEVLYVDAHEGEPMQFESLCMECMENGTTTMVLTKIPHFREVVVCSFECEHCGNRNNELQFAGTYGETGVRYSLSLPAGDMEARSRQVVKSDAATASVRELEFEIPPATQKGTITTVEGLLREAGDALRALQPQRILQSPETGAAVAAFLDKLDACLDGSTAFTLVLDDPAGNSYIESTAGADAAAGRDPLLKLERYERTPAQTEAIGLLPSPATGPSGRGIGANGLPEIAEDDVHHGAAPVGAAAARRGLAKMEGAAESSLIHRYAAPEEVVELPSHCSACGSPSTARMYQTHIPFFKEVILMSDSCDMCGYKSSEVKGGGAISERGRSVTLHVSEQDDLRRDVIKADTATVEIPELDLEVSTGTMGGLISTVEGLLDTMSQTLKGTQGFHLGDSAVEEQKKTWKTFFAELDACKALERPWTLVIRDPLANSFISSVTEDPMKDPRMEIEDYERSAEDDEHFGIDHLKAMDAAEASRARTQLETVEEESKEHGH</sequence>
<comment type="similarity">
    <text evidence="1">Belongs to the ZPR1 family.</text>
</comment>
<protein>
    <submittedName>
        <fullName evidence="7">Zinc finger family protein</fullName>
    </submittedName>
</protein>
<dbReference type="RefSeq" id="XP_005648402.1">
    <property type="nucleotide sequence ID" value="XM_005648345.1"/>
</dbReference>
<dbReference type="GO" id="GO:0008270">
    <property type="term" value="F:zinc ion binding"/>
    <property type="evidence" value="ECO:0007669"/>
    <property type="project" value="UniProtKB-KW"/>
</dbReference>
<evidence type="ECO:0000256" key="5">
    <source>
        <dbReference type="SAM" id="MobiDB-lite"/>
    </source>
</evidence>
<dbReference type="InterPro" id="IPR042451">
    <property type="entry name" value="ZPR1_A/B_dom"/>
</dbReference>
<keyword evidence="2" id="KW-0479">Metal-binding</keyword>
<dbReference type="InterPro" id="IPR004457">
    <property type="entry name" value="Znf_ZPR1"/>
</dbReference>
<dbReference type="OrthoDB" id="308464at2759"/>
<feature type="domain" description="Zinc finger ZPR1-type" evidence="6">
    <location>
        <begin position="21"/>
        <end position="181"/>
    </location>
</feature>
<dbReference type="Pfam" id="PF22794">
    <property type="entry name" value="jr-ZPR1"/>
    <property type="match status" value="2"/>
</dbReference>
<dbReference type="GeneID" id="17041856"/>
<gene>
    <name evidence="7" type="ORF">COCSUDRAFT_28499</name>
</gene>
<dbReference type="NCBIfam" id="TIGR00310">
    <property type="entry name" value="ZPR1_znf"/>
    <property type="match status" value="2"/>
</dbReference>
<dbReference type="Pfam" id="PF03367">
    <property type="entry name" value="Zn_ribbon_ZPR1"/>
    <property type="match status" value="2"/>
</dbReference>
<reference evidence="7 8" key="1">
    <citation type="journal article" date="2012" name="Genome Biol.">
        <title>The genome of the polar eukaryotic microalga coccomyxa subellipsoidea reveals traits of cold adaptation.</title>
        <authorList>
            <person name="Blanc G."/>
            <person name="Agarkova I."/>
            <person name="Grimwood J."/>
            <person name="Kuo A."/>
            <person name="Brueggeman A."/>
            <person name="Dunigan D."/>
            <person name="Gurnon J."/>
            <person name="Ladunga I."/>
            <person name="Lindquist E."/>
            <person name="Lucas S."/>
            <person name="Pangilinan J."/>
            <person name="Proschold T."/>
            <person name="Salamov A."/>
            <person name="Schmutz J."/>
            <person name="Weeks D."/>
            <person name="Yamada T."/>
            <person name="Claverie J.M."/>
            <person name="Grigoriev I."/>
            <person name="Van Etten J."/>
            <person name="Lomsadze A."/>
            <person name="Borodovsky M."/>
        </authorList>
    </citation>
    <scope>NUCLEOTIDE SEQUENCE [LARGE SCALE GENOMIC DNA]</scope>
    <source>
        <strain evidence="7 8">C-169</strain>
    </source>
</reference>
<evidence type="ECO:0000256" key="2">
    <source>
        <dbReference type="ARBA" id="ARBA00022723"/>
    </source>
</evidence>
<accession>I0YZN9</accession>
<dbReference type="FunFam" id="2.60.120.1040:FF:000006">
    <property type="entry name" value="Zinc finger protein zpr1"/>
    <property type="match status" value="1"/>
</dbReference>
<dbReference type="PANTHER" id="PTHR10876:SF0">
    <property type="entry name" value="ZINC FINGER PROTEIN ZPR1"/>
    <property type="match status" value="1"/>
</dbReference>
<comment type="caution">
    <text evidence="7">The sequence shown here is derived from an EMBL/GenBank/DDBJ whole genome shotgun (WGS) entry which is preliminary data.</text>
</comment>
<name>I0YZN9_COCSC</name>
<keyword evidence="4" id="KW-0862">Zinc</keyword>
<dbReference type="eggNOG" id="KOG2703">
    <property type="taxonomic scope" value="Eukaryota"/>
</dbReference>
<dbReference type="Proteomes" id="UP000007264">
    <property type="component" value="Unassembled WGS sequence"/>
</dbReference>
<dbReference type="SMART" id="SM00709">
    <property type="entry name" value="Zpr1"/>
    <property type="match status" value="2"/>
</dbReference>
<dbReference type="FunFam" id="2.20.25.420:FF:000002">
    <property type="entry name" value="Zinc finger protein ZPR1"/>
    <property type="match status" value="1"/>
</dbReference>
<evidence type="ECO:0000256" key="4">
    <source>
        <dbReference type="ARBA" id="ARBA00022833"/>
    </source>
</evidence>
<dbReference type="InterPro" id="IPR056180">
    <property type="entry name" value="ZPR1_jr_dom"/>
</dbReference>
<dbReference type="Gene3D" id="2.60.120.1040">
    <property type="entry name" value="ZPR1, A/B domain"/>
    <property type="match status" value="2"/>
</dbReference>
<dbReference type="EMBL" id="AGSI01000006">
    <property type="protein sequence ID" value="EIE23858.1"/>
    <property type="molecule type" value="Genomic_DNA"/>
</dbReference>
<dbReference type="GO" id="GO:0005634">
    <property type="term" value="C:nucleus"/>
    <property type="evidence" value="ECO:0007669"/>
    <property type="project" value="TreeGrafter"/>
</dbReference>
<evidence type="ECO:0000256" key="1">
    <source>
        <dbReference type="ARBA" id="ARBA00008354"/>
    </source>
</evidence>
<feature type="domain" description="Zinc finger ZPR1-type" evidence="6">
    <location>
        <begin position="280"/>
        <end position="440"/>
    </location>
</feature>
<dbReference type="STRING" id="574566.I0YZN9"/>
<proteinExistence type="inferred from homology"/>
<keyword evidence="8" id="KW-1185">Reference proteome</keyword>
<dbReference type="InterPro" id="IPR040141">
    <property type="entry name" value="ZPR1"/>
</dbReference>
<evidence type="ECO:0000313" key="7">
    <source>
        <dbReference type="EMBL" id="EIE23858.1"/>
    </source>
</evidence>
<evidence type="ECO:0000259" key="6">
    <source>
        <dbReference type="SMART" id="SM00709"/>
    </source>
</evidence>
<dbReference type="FunFam" id="2.20.25.420:FF:000001">
    <property type="entry name" value="Zinc finger protein ZPR1"/>
    <property type="match status" value="1"/>
</dbReference>
<evidence type="ECO:0000313" key="8">
    <source>
        <dbReference type="Proteomes" id="UP000007264"/>
    </source>
</evidence>
<evidence type="ECO:0000256" key="3">
    <source>
        <dbReference type="ARBA" id="ARBA00022771"/>
    </source>
</evidence>
<dbReference type="KEGG" id="csl:COCSUDRAFT_28499"/>
<feature type="region of interest" description="Disordered" evidence="5">
    <location>
        <begin position="477"/>
        <end position="498"/>
    </location>
</feature>
<dbReference type="AlphaFoldDB" id="I0YZN9"/>
<dbReference type="Gene3D" id="2.20.25.420">
    <property type="entry name" value="ZPR1, zinc finger domain"/>
    <property type="match status" value="2"/>
</dbReference>